<dbReference type="PRINTS" id="PR00081">
    <property type="entry name" value="GDHRDH"/>
</dbReference>
<dbReference type="InterPro" id="IPR036291">
    <property type="entry name" value="NAD(P)-bd_dom_sf"/>
</dbReference>
<dbReference type="Gene3D" id="3.40.50.720">
    <property type="entry name" value="NAD(P)-binding Rossmann-like Domain"/>
    <property type="match status" value="1"/>
</dbReference>
<feature type="non-terminal residue" evidence="5">
    <location>
        <position position="1"/>
    </location>
</feature>
<feature type="transmembrane region" description="Helical" evidence="4">
    <location>
        <begin position="331"/>
        <end position="364"/>
    </location>
</feature>
<dbReference type="Pfam" id="PF13561">
    <property type="entry name" value="adh_short_C2"/>
    <property type="match status" value="1"/>
</dbReference>
<dbReference type="GO" id="GO:0009688">
    <property type="term" value="P:abscisic acid biosynthetic process"/>
    <property type="evidence" value="ECO:0007669"/>
    <property type="project" value="UniProtKB-ARBA"/>
</dbReference>
<evidence type="ECO:0000256" key="1">
    <source>
        <dbReference type="ARBA" id="ARBA00006484"/>
    </source>
</evidence>
<feature type="non-terminal residue" evidence="5">
    <location>
        <position position="368"/>
    </location>
</feature>
<dbReference type="SUPFAM" id="SSF51735">
    <property type="entry name" value="NAD(P)-binding Rossmann-fold domains"/>
    <property type="match status" value="1"/>
</dbReference>
<accession>A0A3E2GVL5</accession>
<dbReference type="STRING" id="5539.A0A3E2GVL5"/>
<comment type="similarity">
    <text evidence="1">Belongs to the short-chain dehydrogenases/reductases (SDR) family.</text>
</comment>
<evidence type="ECO:0000256" key="2">
    <source>
        <dbReference type="ARBA" id="ARBA00022857"/>
    </source>
</evidence>
<protein>
    <submittedName>
        <fullName evidence="5">Uncharacterized protein</fullName>
    </submittedName>
</protein>
<evidence type="ECO:0000313" key="6">
    <source>
        <dbReference type="Proteomes" id="UP000258309"/>
    </source>
</evidence>
<dbReference type="OrthoDB" id="5840532at2759"/>
<dbReference type="Proteomes" id="UP000258309">
    <property type="component" value="Unassembled WGS sequence"/>
</dbReference>
<keyword evidence="2" id="KW-0521">NADP</keyword>
<dbReference type="GO" id="GO:0016491">
    <property type="term" value="F:oxidoreductase activity"/>
    <property type="evidence" value="ECO:0007669"/>
    <property type="project" value="UniProtKB-KW"/>
</dbReference>
<keyword evidence="4" id="KW-0812">Transmembrane</keyword>
<evidence type="ECO:0000256" key="3">
    <source>
        <dbReference type="ARBA" id="ARBA00023002"/>
    </source>
</evidence>
<comment type="caution">
    <text evidence="5">The sequence shown here is derived from an EMBL/GenBank/DDBJ whole genome shotgun (WGS) entry which is preliminary data.</text>
</comment>
<dbReference type="EMBL" id="NCSJ02000359">
    <property type="protein sequence ID" value="RFU25146.1"/>
    <property type="molecule type" value="Genomic_DNA"/>
</dbReference>
<proteinExistence type="inferred from homology"/>
<dbReference type="PRINTS" id="PR00080">
    <property type="entry name" value="SDRFAMILY"/>
</dbReference>
<keyword evidence="4" id="KW-1133">Transmembrane helix</keyword>
<reference evidence="5 6" key="1">
    <citation type="submission" date="2018-05" db="EMBL/GenBank/DDBJ databases">
        <title>Draft genome sequence of Scytalidium lignicola DSM 105466, a ubiquitous saprotrophic fungus.</title>
        <authorList>
            <person name="Buettner E."/>
            <person name="Gebauer A.M."/>
            <person name="Hofrichter M."/>
            <person name="Liers C."/>
            <person name="Kellner H."/>
        </authorList>
    </citation>
    <scope>NUCLEOTIDE SEQUENCE [LARGE SCALE GENOMIC DNA]</scope>
    <source>
        <strain evidence="5 6">DSM 105466</strain>
    </source>
</reference>
<name>A0A3E2GVL5_SCYLI</name>
<dbReference type="PANTHER" id="PTHR24321">
    <property type="entry name" value="DEHYDROGENASES, SHORT CHAIN"/>
    <property type="match status" value="1"/>
</dbReference>
<keyword evidence="6" id="KW-1185">Reference proteome</keyword>
<sequence length="368" mass="39331">MSLDLSGVVFITGAGGAVGRATALRFAHHGAKKIAGLDINPTALDGTASALNAVNPDVEFLAITADLTSEEAVASAIETVVSKFGAIHYAINNAGVGQLLLPTGETETKDFDRVMSINFKGVWVCEKYELEQMIKQEPRTISSSGSISERGAIINVSSVLGYMAMPNLGIYNSSKHAILGLMRSDALDYARKGIRVNAVCPGFIDTPLLLEETRKALRTTIDRIPQGRLALPEEVADSICFLASGLASHVTGVALPVDGGFTAVRHCMAANGYFMKGNTLELNAITLMPTRVLPFNLPLEEHIELPIYAPASEVEQGESSNVVVSCSKFRITIILIMCFLSVFVVAFDNIIVVIVILIITLELYSLSG</sequence>
<keyword evidence="3" id="KW-0560">Oxidoreductase</keyword>
<dbReference type="CDD" id="cd05233">
    <property type="entry name" value="SDR_c"/>
    <property type="match status" value="1"/>
</dbReference>
<evidence type="ECO:0000256" key="4">
    <source>
        <dbReference type="SAM" id="Phobius"/>
    </source>
</evidence>
<gene>
    <name evidence="5" type="ORF">B7463_g11191</name>
</gene>
<dbReference type="AlphaFoldDB" id="A0A3E2GVL5"/>
<keyword evidence="4" id="KW-0472">Membrane</keyword>
<dbReference type="PANTHER" id="PTHR24321:SF12">
    <property type="entry name" value="SHORT-CHAIN DEHYDROGENASE_REDUCTASE FAMILY, PUTATIVE (AFU_ORTHOLOGUE AFUA_5G14340)-RELATED"/>
    <property type="match status" value="1"/>
</dbReference>
<evidence type="ECO:0000313" key="5">
    <source>
        <dbReference type="EMBL" id="RFU25146.1"/>
    </source>
</evidence>
<dbReference type="OMA" id="PHCGNYV"/>
<dbReference type="InterPro" id="IPR002347">
    <property type="entry name" value="SDR_fam"/>
</dbReference>
<organism evidence="5 6">
    <name type="scientific">Scytalidium lignicola</name>
    <name type="common">Hyphomycete</name>
    <dbReference type="NCBI Taxonomy" id="5539"/>
    <lineage>
        <taxon>Eukaryota</taxon>
        <taxon>Fungi</taxon>
        <taxon>Dikarya</taxon>
        <taxon>Ascomycota</taxon>
        <taxon>Pezizomycotina</taxon>
        <taxon>Leotiomycetes</taxon>
        <taxon>Leotiomycetes incertae sedis</taxon>
        <taxon>Scytalidium</taxon>
    </lineage>
</organism>
<dbReference type="FunFam" id="3.40.50.720:FF:000084">
    <property type="entry name" value="Short-chain dehydrogenase reductase"/>
    <property type="match status" value="1"/>
</dbReference>